<evidence type="ECO:0000313" key="2">
    <source>
        <dbReference type="Proteomes" id="UP000007435"/>
    </source>
</evidence>
<sequence length="41" mass="4899">MMQISDTYLFYTATFVTEQLRMDNGRLRVKSCQFSTLNFQL</sequence>
<proteinExistence type="predicted"/>
<dbReference type="KEGG" id="lby:Lbys_0974"/>
<accession>E4RRQ3</accession>
<gene>
    <name evidence="1" type="ordered locus">Lbys_0974</name>
</gene>
<dbReference type="STRING" id="649349.Lbys_0974"/>
<protein>
    <submittedName>
        <fullName evidence="1">Uncharacterized protein</fullName>
    </submittedName>
</protein>
<dbReference type="EMBL" id="CP002305">
    <property type="protein sequence ID" value="ADQ16709.1"/>
    <property type="molecule type" value="Genomic_DNA"/>
</dbReference>
<name>E4RRQ3_LEAB4</name>
<organism evidence="1 2">
    <name type="scientific">Leadbetterella byssophila (strain DSM 17132 / JCM 16389 / KACC 11308 / NBRC 106382 / 4M15)</name>
    <dbReference type="NCBI Taxonomy" id="649349"/>
    <lineage>
        <taxon>Bacteria</taxon>
        <taxon>Pseudomonadati</taxon>
        <taxon>Bacteroidota</taxon>
        <taxon>Cytophagia</taxon>
        <taxon>Cytophagales</taxon>
        <taxon>Leadbetterellaceae</taxon>
        <taxon>Leadbetterella</taxon>
    </lineage>
</organism>
<evidence type="ECO:0000313" key="1">
    <source>
        <dbReference type="EMBL" id="ADQ16709.1"/>
    </source>
</evidence>
<dbReference type="Proteomes" id="UP000007435">
    <property type="component" value="Chromosome"/>
</dbReference>
<keyword evidence="2" id="KW-1185">Reference proteome</keyword>
<dbReference type="HOGENOM" id="CLU_3272115_0_0_10"/>
<reference evidence="1 2" key="2">
    <citation type="journal article" date="2011" name="Stand. Genomic Sci.">
        <title>Complete genome sequence of Leadbetterella byssophila type strain (4M15).</title>
        <authorList>
            <person name="Abt B."/>
            <person name="Teshima H."/>
            <person name="Lucas S."/>
            <person name="Lapidus A."/>
            <person name="Del Rio T.G."/>
            <person name="Nolan M."/>
            <person name="Tice H."/>
            <person name="Cheng J.F."/>
            <person name="Pitluck S."/>
            <person name="Liolios K."/>
            <person name="Pagani I."/>
            <person name="Ivanova N."/>
            <person name="Mavromatis K."/>
            <person name="Pati A."/>
            <person name="Tapia R."/>
            <person name="Han C."/>
            <person name="Goodwin L."/>
            <person name="Chen A."/>
            <person name="Palaniappan K."/>
            <person name="Land M."/>
            <person name="Hauser L."/>
            <person name="Chang Y.J."/>
            <person name="Jeffries C.D."/>
            <person name="Rohde M."/>
            <person name="Goker M."/>
            <person name="Tindall B.J."/>
            <person name="Detter J.C."/>
            <person name="Woyke T."/>
            <person name="Bristow J."/>
            <person name="Eisen J.A."/>
            <person name="Markowitz V."/>
            <person name="Hugenholtz P."/>
            <person name="Klenk H.P."/>
            <person name="Kyrpides N.C."/>
        </authorList>
    </citation>
    <scope>NUCLEOTIDE SEQUENCE [LARGE SCALE GENOMIC DNA]</scope>
    <source>
        <strain evidence="2">DSM 17132 / JCM 16389 / KACC 11308 / NBRC 106382 / 4M15</strain>
    </source>
</reference>
<reference key="1">
    <citation type="submission" date="2010-11" db="EMBL/GenBank/DDBJ databases">
        <title>The complete genome of Leadbetterella byssophila DSM 17132.</title>
        <authorList>
            <consortium name="US DOE Joint Genome Institute (JGI-PGF)"/>
            <person name="Lucas S."/>
            <person name="Copeland A."/>
            <person name="Lapidus A."/>
            <person name="Glavina del Rio T."/>
            <person name="Dalin E."/>
            <person name="Tice H."/>
            <person name="Bruce D."/>
            <person name="Goodwin L."/>
            <person name="Pitluck S."/>
            <person name="Kyrpides N."/>
            <person name="Mavromatis K."/>
            <person name="Ivanova N."/>
            <person name="Teshima H."/>
            <person name="Brettin T."/>
            <person name="Detter J.C."/>
            <person name="Han C."/>
            <person name="Tapia R."/>
            <person name="Land M."/>
            <person name="Hauser L."/>
            <person name="Markowitz V."/>
            <person name="Cheng J.-F."/>
            <person name="Hugenholtz P."/>
            <person name="Woyke T."/>
            <person name="Wu D."/>
            <person name="Tindall B."/>
            <person name="Pomrenke H.G."/>
            <person name="Brambilla E."/>
            <person name="Klenk H.-P."/>
            <person name="Eisen J.A."/>
        </authorList>
    </citation>
    <scope>NUCLEOTIDE SEQUENCE [LARGE SCALE GENOMIC DNA]</scope>
    <source>
        <strain>DSM 17132</strain>
    </source>
</reference>
<dbReference type="AlphaFoldDB" id="E4RRQ3"/>